<comment type="caution">
    <text evidence="1">The sequence shown here is derived from an EMBL/GenBank/DDBJ whole genome shotgun (WGS) entry which is preliminary data.</text>
</comment>
<keyword evidence="2" id="KW-1185">Reference proteome</keyword>
<accession>A0ACB8X648</accession>
<name>A0ACB8X648_9TELE</name>
<evidence type="ECO:0000313" key="2">
    <source>
        <dbReference type="Proteomes" id="UP000831701"/>
    </source>
</evidence>
<proteinExistence type="predicted"/>
<sequence length="519" mass="58466">MTSYRGLLCRHSFPNQKPWVNGEVRAKLKARTETPTTQVIWRSTGSPGGTRSGEPSAAQRDSTGTKWSLITRAPTPGSMWAGLKTLTDYKKKISSAEVMSASLPDELNTFYARFESTSPAVEVQKAQEDHCPPVISRADVCRSFKQINTRKAPGPEGFPGRALKLQHHHVKFADDTTVIGLITGTTTRRPTERSEVRALTSWCQDNNLHLNVSKTKELIVDFRRRQREEHAPLSINGTTVERVNSFRFLGVHISEDLTWTHHTDFITKSARQRLFFLRRLRRLNMDSRILCSFYRCTIESILTGCTSPPGTAAAPPSTVKALQREMAPMMASGKRKGGGVCFMVNNKWCSDVEIISTGCSPDLEHLMIRCRPYYLPREFTSIVMTAAYVHTCRHQQGHGRAVWSYRQDRDLTAGGCVYCSRGLYSANLRKVLPRYHQHISCPTLGENTLDDHVYTPFRDKVESHYQDSNTRSLWAWSITDCSVEVMAAFLTHTLGAGGGPLSTCDIQVNPNPNQRFFRH</sequence>
<dbReference type="Proteomes" id="UP000831701">
    <property type="component" value="Chromosome 2"/>
</dbReference>
<gene>
    <name evidence="1" type="ORF">L3Q82_003905</name>
</gene>
<protein>
    <submittedName>
        <fullName evidence="1">Uncharacterized protein</fullName>
    </submittedName>
</protein>
<evidence type="ECO:0000313" key="1">
    <source>
        <dbReference type="EMBL" id="KAI3375596.1"/>
    </source>
</evidence>
<organism evidence="1 2">
    <name type="scientific">Scortum barcoo</name>
    <name type="common">barcoo grunter</name>
    <dbReference type="NCBI Taxonomy" id="214431"/>
    <lineage>
        <taxon>Eukaryota</taxon>
        <taxon>Metazoa</taxon>
        <taxon>Chordata</taxon>
        <taxon>Craniata</taxon>
        <taxon>Vertebrata</taxon>
        <taxon>Euteleostomi</taxon>
        <taxon>Actinopterygii</taxon>
        <taxon>Neopterygii</taxon>
        <taxon>Teleostei</taxon>
        <taxon>Neoteleostei</taxon>
        <taxon>Acanthomorphata</taxon>
        <taxon>Eupercaria</taxon>
        <taxon>Centrarchiformes</taxon>
        <taxon>Terapontoidei</taxon>
        <taxon>Terapontidae</taxon>
        <taxon>Scortum</taxon>
    </lineage>
</organism>
<reference evidence="1" key="1">
    <citation type="submission" date="2022-04" db="EMBL/GenBank/DDBJ databases">
        <title>Jade perch genome.</title>
        <authorList>
            <person name="Chao B."/>
        </authorList>
    </citation>
    <scope>NUCLEOTIDE SEQUENCE</scope>
    <source>
        <strain evidence="1">CB-2022</strain>
    </source>
</reference>
<dbReference type="EMBL" id="CM041532">
    <property type="protein sequence ID" value="KAI3375596.1"/>
    <property type="molecule type" value="Genomic_DNA"/>
</dbReference>